<dbReference type="PANTHER" id="PTHR11848">
    <property type="entry name" value="TGF-BETA FAMILY"/>
    <property type="match status" value="1"/>
</dbReference>
<evidence type="ECO:0000256" key="9">
    <source>
        <dbReference type="ARBA" id="ARBA00023030"/>
    </source>
</evidence>
<feature type="domain" description="TGF-beta family profile" evidence="16">
    <location>
        <begin position="314"/>
        <end position="442"/>
    </location>
</feature>
<feature type="chain" id="PRO_5003580296" description="Growth/differentiation factor 9" evidence="15">
    <location>
        <begin position="26"/>
        <end position="442"/>
    </location>
</feature>
<dbReference type="CDD" id="cd19403">
    <property type="entry name" value="TGF_beta_GDF9"/>
    <property type="match status" value="1"/>
</dbReference>
<dbReference type="HOGENOM" id="CLU_055377_1_0_1"/>
<feature type="signal peptide" evidence="15">
    <location>
        <begin position="1"/>
        <end position="25"/>
    </location>
</feature>
<dbReference type="eggNOG" id="KOG3900">
    <property type="taxonomic scope" value="Eukaryota"/>
</dbReference>
<evidence type="ECO:0000256" key="11">
    <source>
        <dbReference type="ARBA" id="ARBA00023180"/>
    </source>
</evidence>
<comment type="subunit">
    <text evidence="12">Homodimer or heterodimer. But, in contrast to other members of this family, cannot be disulfide-linked.</text>
</comment>
<dbReference type="GO" id="GO:0005125">
    <property type="term" value="F:cytokine activity"/>
    <property type="evidence" value="ECO:0007669"/>
    <property type="project" value="UniProtKB-KW"/>
</dbReference>
<keyword evidence="6" id="KW-0597">Phosphoprotein</keyword>
<reference evidence="17" key="2">
    <citation type="submission" date="2025-08" db="UniProtKB">
        <authorList>
            <consortium name="Ensembl"/>
        </authorList>
    </citation>
    <scope>IDENTIFICATION</scope>
</reference>
<evidence type="ECO:0000256" key="1">
    <source>
        <dbReference type="ARBA" id="ARBA00004613"/>
    </source>
</evidence>
<name>H3AIJ2_LATCH</name>
<protein>
    <recommendedName>
        <fullName evidence="3">Growth/differentiation factor 9</fullName>
    </recommendedName>
</protein>
<dbReference type="FunFam" id="2.10.90.10:FF:000012">
    <property type="entry name" value="Growth/differentiation factor 9 (Predicted)"/>
    <property type="match status" value="1"/>
</dbReference>
<dbReference type="GO" id="GO:0005615">
    <property type="term" value="C:extracellular space"/>
    <property type="evidence" value="ECO:0007669"/>
    <property type="project" value="UniProtKB-KW"/>
</dbReference>
<keyword evidence="5" id="KW-0964">Secreted</keyword>
<comment type="similarity">
    <text evidence="2 13">Belongs to the TGF-beta family.</text>
</comment>
<reference evidence="18" key="1">
    <citation type="submission" date="2011-08" db="EMBL/GenBank/DDBJ databases">
        <title>The draft genome of Latimeria chalumnae.</title>
        <authorList>
            <person name="Di Palma F."/>
            <person name="Alfoldi J."/>
            <person name="Johnson J."/>
            <person name="Berlin A."/>
            <person name="Gnerre S."/>
            <person name="Jaffe D."/>
            <person name="MacCallum I."/>
            <person name="Young S."/>
            <person name="Walker B.J."/>
            <person name="Lander E."/>
            <person name="Lindblad-Toh K."/>
        </authorList>
    </citation>
    <scope>NUCLEOTIDE SEQUENCE [LARGE SCALE GENOMIC DNA]</scope>
    <source>
        <strain evidence="18">Wild caught</strain>
    </source>
</reference>
<dbReference type="InterPro" id="IPR029034">
    <property type="entry name" value="Cystine-knot_cytokine"/>
</dbReference>
<proteinExistence type="inferred from homology"/>
<evidence type="ECO:0000256" key="8">
    <source>
        <dbReference type="ARBA" id="ARBA00022729"/>
    </source>
</evidence>
<evidence type="ECO:0000256" key="12">
    <source>
        <dbReference type="ARBA" id="ARBA00046703"/>
    </source>
</evidence>
<dbReference type="InterPro" id="IPR001839">
    <property type="entry name" value="TGF-b_C"/>
</dbReference>
<dbReference type="SUPFAM" id="SSF57501">
    <property type="entry name" value="Cystine-knot cytokines"/>
    <property type="match status" value="1"/>
</dbReference>
<reference evidence="17" key="3">
    <citation type="submission" date="2025-09" db="UniProtKB">
        <authorList>
            <consortium name="Ensembl"/>
        </authorList>
    </citation>
    <scope>IDENTIFICATION</scope>
</reference>
<dbReference type="InParanoid" id="H3AIJ2"/>
<dbReference type="GeneTree" id="ENSGT00940000159784"/>
<accession>H3AIJ2</accession>
<keyword evidence="7" id="KW-0165">Cleavage on pair of basic residues</keyword>
<evidence type="ECO:0000256" key="5">
    <source>
        <dbReference type="ARBA" id="ARBA00022525"/>
    </source>
</evidence>
<keyword evidence="9 13" id="KW-0339">Growth factor</keyword>
<evidence type="ECO:0000256" key="15">
    <source>
        <dbReference type="SAM" id="SignalP"/>
    </source>
</evidence>
<evidence type="ECO:0000256" key="10">
    <source>
        <dbReference type="ARBA" id="ARBA00023157"/>
    </source>
</evidence>
<keyword evidence="11" id="KW-0325">Glycoprotein</keyword>
<keyword evidence="10" id="KW-1015">Disulfide bond</keyword>
<evidence type="ECO:0000256" key="7">
    <source>
        <dbReference type="ARBA" id="ARBA00022685"/>
    </source>
</evidence>
<evidence type="ECO:0000313" key="17">
    <source>
        <dbReference type="Ensembl" id="ENSLACP00000009463.1"/>
    </source>
</evidence>
<evidence type="ECO:0000313" key="18">
    <source>
        <dbReference type="Proteomes" id="UP000008672"/>
    </source>
</evidence>
<gene>
    <name evidence="17" type="primary">GDF9</name>
</gene>
<sequence length="442" mass="51313">MEGVIIKMIAFCYCLMWVVLPPGWGSSGTSKTGNESGAAAPPNLEEYGILTPLLKVLSEKENWRGRAIRQKPDSRYLRYMKKLYKMLATKEGIPKTSKSHQYNTARLFTPRAECQKSIKGEFAGDAYLQDLFYNLDRVTFLEQLLKSILLYSIDKSVLLPVLCVCHLLVQEQEIFTKRMCSNATHSFSFPLKFDHRSRRKWIEIDVTSFLQPLISFHKKNIHITANITCVTGDYQGSSTKEQILSNLDLMPPSLLLYLNDTSEQAYHRWNSVKSNYGLFYQRKRQFRYENKGSKEHLHGTKRSSSRRRGQGSKRFKRDSSAETSFNLTEYFHKFHFPENECELHDFRLTFSQLNWDHWIVAPHRYNPRYCKGECPRAIGHRYGSPVHSMVQNIIYEKLDSSIPRPSCVPSVYNPLSVLIIETDGSIVYKEYEDMIATKCTCR</sequence>
<dbReference type="FunCoup" id="H3AIJ2">
    <property type="interactions" value="308"/>
</dbReference>
<evidence type="ECO:0000256" key="13">
    <source>
        <dbReference type="RuleBase" id="RU000354"/>
    </source>
</evidence>
<dbReference type="STRING" id="7897.ENSLACP00000009463"/>
<comment type="subcellular location">
    <subcellularLocation>
        <location evidence="1">Secreted</location>
    </subcellularLocation>
</comment>
<keyword evidence="8 15" id="KW-0732">Signal</keyword>
<organism evidence="17 18">
    <name type="scientific">Latimeria chalumnae</name>
    <name type="common">Coelacanth</name>
    <dbReference type="NCBI Taxonomy" id="7897"/>
    <lineage>
        <taxon>Eukaryota</taxon>
        <taxon>Metazoa</taxon>
        <taxon>Chordata</taxon>
        <taxon>Craniata</taxon>
        <taxon>Vertebrata</taxon>
        <taxon>Euteleostomi</taxon>
        <taxon>Coelacanthiformes</taxon>
        <taxon>Coelacanthidae</taxon>
        <taxon>Latimeria</taxon>
    </lineage>
</organism>
<dbReference type="AlphaFoldDB" id="H3AIJ2"/>
<dbReference type="Ensembl" id="ENSLACT00000009535.1">
    <property type="protein sequence ID" value="ENSLACP00000009463.1"/>
    <property type="gene ID" value="ENSLACG00000008346.1"/>
</dbReference>
<dbReference type="OMA" id="TWRICVC"/>
<dbReference type="EMBL" id="AFYH01139590">
    <property type="status" value="NOT_ANNOTATED_CDS"/>
    <property type="molecule type" value="Genomic_DNA"/>
</dbReference>
<feature type="region of interest" description="Disordered" evidence="14">
    <location>
        <begin position="291"/>
        <end position="320"/>
    </location>
</feature>
<dbReference type="PANTHER" id="PTHR11848:SF19">
    <property type="entry name" value="GROWTH_DIFFERENTIATION FACTOR 9"/>
    <property type="match status" value="1"/>
</dbReference>
<dbReference type="InterPro" id="IPR015617">
    <property type="entry name" value="Growth_differentiation_fac-9_C"/>
</dbReference>
<evidence type="ECO:0000256" key="2">
    <source>
        <dbReference type="ARBA" id="ARBA00006656"/>
    </source>
</evidence>
<evidence type="ECO:0000256" key="14">
    <source>
        <dbReference type="SAM" id="MobiDB-lite"/>
    </source>
</evidence>
<dbReference type="Proteomes" id="UP000008672">
    <property type="component" value="Unassembled WGS sequence"/>
</dbReference>
<dbReference type="SMART" id="SM00204">
    <property type="entry name" value="TGFB"/>
    <property type="match status" value="1"/>
</dbReference>
<evidence type="ECO:0000256" key="3">
    <source>
        <dbReference type="ARBA" id="ARBA00017637"/>
    </source>
</evidence>
<keyword evidence="4" id="KW-0202">Cytokine</keyword>
<dbReference type="InterPro" id="IPR015615">
    <property type="entry name" value="TGF-beta-rel"/>
</dbReference>
<dbReference type="Gene3D" id="2.10.90.10">
    <property type="entry name" value="Cystine-knot cytokines"/>
    <property type="match status" value="1"/>
</dbReference>
<dbReference type="GO" id="GO:0008083">
    <property type="term" value="F:growth factor activity"/>
    <property type="evidence" value="ECO:0007669"/>
    <property type="project" value="UniProtKB-KW"/>
</dbReference>
<dbReference type="PROSITE" id="PS00250">
    <property type="entry name" value="TGF_BETA_1"/>
    <property type="match status" value="1"/>
</dbReference>
<dbReference type="PROSITE" id="PS51362">
    <property type="entry name" value="TGF_BETA_2"/>
    <property type="match status" value="1"/>
</dbReference>
<evidence type="ECO:0000256" key="4">
    <source>
        <dbReference type="ARBA" id="ARBA00022514"/>
    </source>
</evidence>
<feature type="compositionally biased region" description="Basic residues" evidence="14">
    <location>
        <begin position="299"/>
        <end position="316"/>
    </location>
</feature>
<dbReference type="Pfam" id="PF00019">
    <property type="entry name" value="TGF_beta"/>
    <property type="match status" value="1"/>
</dbReference>
<keyword evidence="18" id="KW-1185">Reference proteome</keyword>
<dbReference type="InterPro" id="IPR017948">
    <property type="entry name" value="TGFb_CS"/>
</dbReference>
<evidence type="ECO:0000259" key="16">
    <source>
        <dbReference type="PROSITE" id="PS51362"/>
    </source>
</evidence>
<evidence type="ECO:0000256" key="6">
    <source>
        <dbReference type="ARBA" id="ARBA00022553"/>
    </source>
</evidence>